<dbReference type="CDD" id="cd02511">
    <property type="entry name" value="Beta4Glucosyltransferase"/>
    <property type="match status" value="1"/>
</dbReference>
<dbReference type="InterPro" id="IPR019734">
    <property type="entry name" value="TPR_rpt"/>
</dbReference>
<proteinExistence type="predicted"/>
<dbReference type="PANTHER" id="PTHR43630">
    <property type="entry name" value="POLY-BETA-1,6-N-ACETYL-D-GLUCOSAMINE SYNTHASE"/>
    <property type="match status" value="1"/>
</dbReference>
<keyword evidence="1" id="KW-0802">TPR repeat</keyword>
<gene>
    <name evidence="3" type="ORF">BLX06_28935</name>
</gene>
<dbReference type="Gene3D" id="1.25.40.10">
    <property type="entry name" value="Tetratricopeptide repeat domain"/>
    <property type="match status" value="2"/>
</dbReference>
<dbReference type="Proteomes" id="UP000190641">
    <property type="component" value="Unassembled WGS sequence"/>
</dbReference>
<evidence type="ECO:0000313" key="3">
    <source>
        <dbReference type="EMBL" id="OOR71733.1"/>
    </source>
</evidence>
<comment type="caution">
    <text evidence="3">The sequence shown here is derived from an EMBL/GenBank/DDBJ whole genome shotgun (WGS) entry which is preliminary data.</text>
</comment>
<dbReference type="InterPro" id="IPR011990">
    <property type="entry name" value="TPR-like_helical_dom_sf"/>
</dbReference>
<evidence type="ECO:0000256" key="1">
    <source>
        <dbReference type="PROSITE-ProRule" id="PRU00339"/>
    </source>
</evidence>
<dbReference type="Pfam" id="PF13181">
    <property type="entry name" value="TPR_8"/>
    <property type="match status" value="1"/>
</dbReference>
<evidence type="ECO:0000313" key="4">
    <source>
        <dbReference type="Proteomes" id="UP000190641"/>
    </source>
</evidence>
<dbReference type="SMART" id="SM00028">
    <property type="entry name" value="TPR"/>
    <property type="match status" value="2"/>
</dbReference>
<feature type="domain" description="Glycosyltransferase 2-like" evidence="2">
    <location>
        <begin position="5"/>
        <end position="139"/>
    </location>
</feature>
<name>A0A9X6B4B2_BACCE</name>
<dbReference type="EMBL" id="MUAU01000175">
    <property type="protein sequence ID" value="OOR71733.1"/>
    <property type="molecule type" value="Genomic_DNA"/>
</dbReference>
<sequence>MVTISLCMIVKDEEHVLERCLESVKGIPDEIIIVDTGSTDQTKQIANRWTKCVYDFKWVYDFSAARNEAFQHATMDYIFWLDADDVLMREEANRLRMLKNVLDQSVDAVSMKYHADFDVQGNVTGSVIRHRLFKREKQYRWTGVVHEHIEVPSTDTIWASDIVVTHQPPNNERSIRNLDLYERYLKRGGTLTPHDLFHYGRELSMHERYEDAIDIFNIYLKTPGIAPDIRLFILNELASCYFFIQNIEKEEEVAFQSLAYAMPQPVFCCRLGESFLRKGDVHTAMFWYELALQVPVTYSWSQDKIAFRTWFPHKQLGECYEHLKQEEKAISHYEQVLTYLPDEEIQRKLRKLVEKQGEE</sequence>
<dbReference type="AlphaFoldDB" id="A0A9X6B4B2"/>
<dbReference type="PROSITE" id="PS50005">
    <property type="entry name" value="TPR"/>
    <property type="match status" value="1"/>
</dbReference>
<organism evidence="3 4">
    <name type="scientific">Bacillus cereus</name>
    <dbReference type="NCBI Taxonomy" id="1396"/>
    <lineage>
        <taxon>Bacteria</taxon>
        <taxon>Bacillati</taxon>
        <taxon>Bacillota</taxon>
        <taxon>Bacilli</taxon>
        <taxon>Bacillales</taxon>
        <taxon>Bacillaceae</taxon>
        <taxon>Bacillus</taxon>
        <taxon>Bacillus cereus group</taxon>
    </lineage>
</organism>
<accession>A0A9X6B4B2</accession>
<dbReference type="SUPFAM" id="SSF48452">
    <property type="entry name" value="TPR-like"/>
    <property type="match status" value="1"/>
</dbReference>
<evidence type="ECO:0000259" key="2">
    <source>
        <dbReference type="Pfam" id="PF00535"/>
    </source>
</evidence>
<dbReference type="SUPFAM" id="SSF53448">
    <property type="entry name" value="Nucleotide-diphospho-sugar transferases"/>
    <property type="match status" value="1"/>
</dbReference>
<dbReference type="Pfam" id="PF00535">
    <property type="entry name" value="Glycos_transf_2"/>
    <property type="match status" value="1"/>
</dbReference>
<dbReference type="InterPro" id="IPR001173">
    <property type="entry name" value="Glyco_trans_2-like"/>
</dbReference>
<dbReference type="Gene3D" id="3.90.550.10">
    <property type="entry name" value="Spore Coat Polysaccharide Biosynthesis Protein SpsA, Chain A"/>
    <property type="match status" value="1"/>
</dbReference>
<dbReference type="PANTHER" id="PTHR43630:SF2">
    <property type="entry name" value="GLYCOSYLTRANSFERASE"/>
    <property type="match status" value="1"/>
</dbReference>
<protein>
    <recommendedName>
        <fullName evidence="2">Glycosyltransferase 2-like domain-containing protein</fullName>
    </recommendedName>
</protein>
<dbReference type="InterPro" id="IPR029044">
    <property type="entry name" value="Nucleotide-diphossugar_trans"/>
</dbReference>
<dbReference type="RefSeq" id="WP_078187608.1">
    <property type="nucleotide sequence ID" value="NZ_MUAU01000175.1"/>
</dbReference>
<feature type="repeat" description="TPR" evidence="1">
    <location>
        <begin position="310"/>
        <end position="343"/>
    </location>
</feature>
<reference evidence="3 4" key="1">
    <citation type="submission" date="2017-01" db="EMBL/GenBank/DDBJ databases">
        <title>Bacillus cereus isolates.</title>
        <authorList>
            <person name="Beno S.M."/>
        </authorList>
    </citation>
    <scope>NUCLEOTIDE SEQUENCE [LARGE SCALE GENOMIC DNA]</scope>
    <source>
        <strain evidence="3 4">FSL K6-1030</strain>
    </source>
</reference>